<keyword evidence="5 7" id="KW-1133">Transmembrane helix</keyword>
<protein>
    <submittedName>
        <fullName evidence="9">Drug/metabolite transporter (DMT)-like permease</fullName>
    </submittedName>
</protein>
<feature type="transmembrane region" description="Helical" evidence="7">
    <location>
        <begin position="266"/>
        <end position="287"/>
    </location>
</feature>
<accession>A0ABT9ZC33</accession>
<keyword evidence="3" id="KW-1003">Cell membrane</keyword>
<feature type="transmembrane region" description="Helical" evidence="7">
    <location>
        <begin position="120"/>
        <end position="136"/>
    </location>
</feature>
<comment type="similarity">
    <text evidence="2">Belongs to the EamA transporter family.</text>
</comment>
<feature type="transmembrane region" description="Helical" evidence="7">
    <location>
        <begin position="9"/>
        <end position="29"/>
    </location>
</feature>
<evidence type="ECO:0000313" key="10">
    <source>
        <dbReference type="Proteomes" id="UP001234495"/>
    </source>
</evidence>
<reference evidence="9 10" key="1">
    <citation type="submission" date="2023-07" db="EMBL/GenBank/DDBJ databases">
        <title>Genomic Encyclopedia of Type Strains, Phase IV (KMG-IV): sequencing the most valuable type-strain genomes for metagenomic binning, comparative biology and taxonomic classification.</title>
        <authorList>
            <person name="Goeker M."/>
        </authorList>
    </citation>
    <scope>NUCLEOTIDE SEQUENCE [LARGE SCALE GENOMIC DNA]</scope>
    <source>
        <strain evidence="9 10">DSM 29005</strain>
    </source>
</reference>
<organism evidence="9 10">
    <name type="scientific">Metabacillus malikii</name>
    <dbReference type="NCBI Taxonomy" id="1504265"/>
    <lineage>
        <taxon>Bacteria</taxon>
        <taxon>Bacillati</taxon>
        <taxon>Bacillota</taxon>
        <taxon>Bacilli</taxon>
        <taxon>Bacillales</taxon>
        <taxon>Bacillaceae</taxon>
        <taxon>Metabacillus</taxon>
    </lineage>
</organism>
<feature type="transmembrane region" description="Helical" evidence="7">
    <location>
        <begin position="201"/>
        <end position="229"/>
    </location>
</feature>
<name>A0ABT9ZC33_9BACI</name>
<dbReference type="InterPro" id="IPR051258">
    <property type="entry name" value="Diverse_Substrate_Transporter"/>
</dbReference>
<feature type="transmembrane region" description="Helical" evidence="7">
    <location>
        <begin position="174"/>
        <end position="195"/>
    </location>
</feature>
<evidence type="ECO:0000256" key="5">
    <source>
        <dbReference type="ARBA" id="ARBA00022989"/>
    </source>
</evidence>
<dbReference type="Proteomes" id="UP001234495">
    <property type="component" value="Unassembled WGS sequence"/>
</dbReference>
<comment type="caution">
    <text evidence="9">The sequence shown here is derived from an EMBL/GenBank/DDBJ whole genome shotgun (WGS) entry which is preliminary data.</text>
</comment>
<proteinExistence type="inferred from homology"/>
<evidence type="ECO:0000256" key="7">
    <source>
        <dbReference type="SAM" id="Phobius"/>
    </source>
</evidence>
<dbReference type="PANTHER" id="PTHR42920">
    <property type="entry name" value="OS03G0707200 PROTEIN-RELATED"/>
    <property type="match status" value="1"/>
</dbReference>
<keyword evidence="6 7" id="KW-0472">Membrane</keyword>
<dbReference type="InterPro" id="IPR000620">
    <property type="entry name" value="EamA_dom"/>
</dbReference>
<evidence type="ECO:0000313" key="9">
    <source>
        <dbReference type="EMBL" id="MDQ0228830.1"/>
    </source>
</evidence>
<dbReference type="SUPFAM" id="SSF103481">
    <property type="entry name" value="Multidrug resistance efflux transporter EmrE"/>
    <property type="match status" value="2"/>
</dbReference>
<feature type="transmembrane region" description="Helical" evidence="7">
    <location>
        <begin position="148"/>
        <end position="167"/>
    </location>
</feature>
<dbReference type="RefSeq" id="WP_307335552.1">
    <property type="nucleotide sequence ID" value="NZ_JAUSUD010000001.1"/>
</dbReference>
<feature type="transmembrane region" description="Helical" evidence="7">
    <location>
        <begin position="94"/>
        <end position="113"/>
    </location>
</feature>
<feature type="domain" description="EamA" evidence="8">
    <location>
        <begin position="145"/>
        <end position="283"/>
    </location>
</feature>
<keyword evidence="4 7" id="KW-0812">Transmembrane</keyword>
<feature type="transmembrane region" description="Helical" evidence="7">
    <location>
        <begin position="35"/>
        <end position="53"/>
    </location>
</feature>
<dbReference type="Pfam" id="PF00892">
    <property type="entry name" value="EamA"/>
    <property type="match status" value="2"/>
</dbReference>
<comment type="subcellular location">
    <subcellularLocation>
        <location evidence="1">Cell membrane</location>
        <topology evidence="1">Multi-pass membrane protein</topology>
    </subcellularLocation>
</comment>
<evidence type="ECO:0000256" key="6">
    <source>
        <dbReference type="ARBA" id="ARBA00023136"/>
    </source>
</evidence>
<feature type="domain" description="EamA" evidence="8">
    <location>
        <begin position="7"/>
        <end position="136"/>
    </location>
</feature>
<evidence type="ECO:0000256" key="1">
    <source>
        <dbReference type="ARBA" id="ARBA00004651"/>
    </source>
</evidence>
<evidence type="ECO:0000259" key="8">
    <source>
        <dbReference type="Pfam" id="PF00892"/>
    </source>
</evidence>
<evidence type="ECO:0000256" key="2">
    <source>
        <dbReference type="ARBA" id="ARBA00007362"/>
    </source>
</evidence>
<feature type="transmembrane region" description="Helical" evidence="7">
    <location>
        <begin position="241"/>
        <end position="260"/>
    </location>
</feature>
<evidence type="ECO:0000256" key="3">
    <source>
        <dbReference type="ARBA" id="ARBA00022475"/>
    </source>
</evidence>
<gene>
    <name evidence="9" type="ORF">J2S19_000080</name>
</gene>
<keyword evidence="10" id="KW-1185">Reference proteome</keyword>
<dbReference type="InterPro" id="IPR037185">
    <property type="entry name" value="EmrE-like"/>
</dbReference>
<evidence type="ECO:0000256" key="4">
    <source>
        <dbReference type="ARBA" id="ARBA00022692"/>
    </source>
</evidence>
<dbReference type="PANTHER" id="PTHR42920:SF5">
    <property type="entry name" value="EAMA DOMAIN-CONTAINING PROTEIN"/>
    <property type="match status" value="1"/>
</dbReference>
<dbReference type="EMBL" id="JAUSUD010000001">
    <property type="protein sequence ID" value="MDQ0228830.1"/>
    <property type="molecule type" value="Genomic_DNA"/>
</dbReference>
<sequence length="292" mass="32828">MKKTVIADISLLFVAFVWGVTFVIVQNAIQFIPPHLFNGIRFLIATLCLITFLRRDNRIFTKRLIVSGVFLGFFLFLGYAFQTVGLLYTTSSKAGFITGLSVMAVPLLAMVILKERPRPIIFLSCLLGTTGLYLLTLGDMSNMNIGDLFVLLCAVAFALQIIFTDLFSKHFQALPLTIIQLFTVSILSFASSWLFEEIEAINYLIILNPNILFAFMITSIFATAAAFYIQTTYQRYTSATKVALIFTMEPVFAAITAYLFNEERLVFSGVIGCLFIFIAMIITELPIRRKEI</sequence>
<feature type="transmembrane region" description="Helical" evidence="7">
    <location>
        <begin position="65"/>
        <end position="88"/>
    </location>
</feature>